<reference evidence="1" key="1">
    <citation type="submission" date="2023-05" db="EMBL/GenBank/DDBJ databases">
        <authorList>
            <consortium name="ELIXIR-Norway"/>
        </authorList>
    </citation>
    <scope>NUCLEOTIDE SEQUENCE</scope>
</reference>
<sequence length="100" mass="11033">MMETETSAPQKMVPCSAVRRKRDPEGWSYLSGCVFSLEMQPPSGASTKVFQILGTLVRTNVYVGTFTFVCKLHVHTASRCLGAPHLRRVGRANHSSHGLE</sequence>
<accession>A0AC59YEI1</accession>
<evidence type="ECO:0000313" key="1">
    <source>
        <dbReference type="EMBL" id="CAM9630056.1"/>
    </source>
</evidence>
<dbReference type="Proteomes" id="UP001162501">
    <property type="component" value="Chromosome 14"/>
</dbReference>
<gene>
    <name evidence="1" type="ORF">MRATA1EN22A_LOCUS5214</name>
</gene>
<protein>
    <submittedName>
        <fullName evidence="1">Uncharacterized protein</fullName>
    </submittedName>
</protein>
<evidence type="ECO:0000313" key="2">
    <source>
        <dbReference type="Proteomes" id="UP001162501"/>
    </source>
</evidence>
<proteinExistence type="predicted"/>
<organism evidence="1 2">
    <name type="scientific">Rangifer tarandus platyrhynchus</name>
    <name type="common">Svalbard reindeer</name>
    <dbReference type="NCBI Taxonomy" id="3082113"/>
    <lineage>
        <taxon>Eukaryota</taxon>
        <taxon>Metazoa</taxon>
        <taxon>Chordata</taxon>
        <taxon>Craniata</taxon>
        <taxon>Vertebrata</taxon>
        <taxon>Euteleostomi</taxon>
        <taxon>Mammalia</taxon>
        <taxon>Eutheria</taxon>
        <taxon>Laurasiatheria</taxon>
        <taxon>Artiodactyla</taxon>
        <taxon>Ruminantia</taxon>
        <taxon>Pecora</taxon>
        <taxon>Cervidae</taxon>
        <taxon>Odocoileinae</taxon>
        <taxon>Rangifer</taxon>
    </lineage>
</organism>
<dbReference type="EMBL" id="OX596098">
    <property type="protein sequence ID" value="CAM9630056.1"/>
    <property type="molecule type" value="Genomic_DNA"/>
</dbReference>
<reference evidence="1" key="2">
    <citation type="submission" date="2025-03" db="EMBL/GenBank/DDBJ databases">
        <authorList>
            <consortium name="ELIXIR-Norway"/>
            <consortium name="Elixir Norway"/>
        </authorList>
    </citation>
    <scope>NUCLEOTIDE SEQUENCE</scope>
</reference>
<name>A0AC59YEI1_RANTA</name>